<proteinExistence type="predicted"/>
<gene>
    <name evidence="1" type="ORF">AAVZ08_05205</name>
    <name evidence="2" type="ORF">ABC765_05275</name>
</gene>
<dbReference type="EMBL" id="CP154878">
    <property type="protein sequence ID" value="XBG96499.1"/>
    <property type="molecule type" value="Genomic_DNA"/>
</dbReference>
<dbReference type="AlphaFoldDB" id="A0AAU7C5S1"/>
<reference evidence="1 3" key="2">
    <citation type="submission" date="2024-04" db="EMBL/GenBank/DDBJ databases">
        <title>Limosilactobacillus allomucosae sp. nov., a novel species isolated from wild boar faecal samples as potential probiotics for domestic pigs.</title>
        <authorList>
            <person name="Chen B."/>
        </authorList>
    </citation>
    <scope>NUCLEOTIDE SEQUENCE [LARGE SCALE GENOMIC DNA]</scope>
    <source>
        <strain evidence="1 3">WILCCON 0055</strain>
    </source>
</reference>
<reference evidence="2" key="1">
    <citation type="submission" date="2024-04" db="EMBL/GenBank/DDBJ databases">
        <title>Limosilactobacillus allomucosae sp. nov., a novel species isolated from wild boar faecal samples as a potential probiotics for domestic pigs.</title>
        <authorList>
            <person name="Chen B."/>
        </authorList>
    </citation>
    <scope>NUCLEOTIDE SEQUENCE</scope>
    <source>
        <strain evidence="2">WILCCON 0051</strain>
    </source>
</reference>
<protein>
    <submittedName>
        <fullName evidence="2">Uncharacterized protein</fullName>
    </submittedName>
</protein>
<name>A0AAU7C5S1_9LACO</name>
<evidence type="ECO:0000313" key="3">
    <source>
        <dbReference type="Proteomes" id="UP001456307"/>
    </source>
</evidence>
<dbReference type="Proteomes" id="UP001456307">
    <property type="component" value="Unassembled WGS sequence"/>
</dbReference>
<dbReference type="RefSeq" id="WP_347963597.1">
    <property type="nucleotide sequence ID" value="NZ_CP154878.1"/>
</dbReference>
<accession>A0AAU7C5S1</accession>
<dbReference type="KEGG" id="lalo:ABC765_05275"/>
<evidence type="ECO:0000313" key="1">
    <source>
        <dbReference type="EMBL" id="MEO5285999.1"/>
    </source>
</evidence>
<organism evidence="2">
    <name type="scientific">Limosilactobacillus allomucosae</name>
    <dbReference type="NCBI Taxonomy" id="3142938"/>
    <lineage>
        <taxon>Bacteria</taxon>
        <taxon>Bacillati</taxon>
        <taxon>Bacillota</taxon>
        <taxon>Bacilli</taxon>
        <taxon>Lactobacillales</taxon>
        <taxon>Lactobacillaceae</taxon>
        <taxon>Limosilactobacillus</taxon>
    </lineage>
</organism>
<evidence type="ECO:0000313" key="2">
    <source>
        <dbReference type="EMBL" id="XBG96499.1"/>
    </source>
</evidence>
<sequence>MRNAKSTKSKDNPFYNNANIKELEKRYTEYKQHKGIEQHDLLKERK</sequence>
<keyword evidence="3" id="KW-1185">Reference proteome</keyword>
<dbReference type="EMBL" id="JBCNVT010000001">
    <property type="protein sequence ID" value="MEO5285999.1"/>
    <property type="molecule type" value="Genomic_DNA"/>
</dbReference>